<gene>
    <name evidence="2" type="ORF">N0F65_004148</name>
</gene>
<evidence type="ECO:0000313" key="2">
    <source>
        <dbReference type="EMBL" id="DBA03731.1"/>
    </source>
</evidence>
<accession>A0AAV2Z8L3</accession>
<evidence type="ECO:0000313" key="3">
    <source>
        <dbReference type="Proteomes" id="UP001146120"/>
    </source>
</evidence>
<reference evidence="2" key="2">
    <citation type="journal article" date="2023" name="Microbiol Resour">
        <title>Decontamination and Annotation of the Draft Genome Sequence of the Oomycete Lagenidium giganteum ARSEF 373.</title>
        <authorList>
            <person name="Morgan W.R."/>
            <person name="Tartar A."/>
        </authorList>
    </citation>
    <scope>NUCLEOTIDE SEQUENCE</scope>
    <source>
        <strain evidence="2">ARSEF 373</strain>
    </source>
</reference>
<protein>
    <submittedName>
        <fullName evidence="2">Uncharacterized protein</fullName>
    </submittedName>
</protein>
<keyword evidence="3" id="KW-1185">Reference proteome</keyword>
<organism evidence="2 3">
    <name type="scientific">Lagenidium giganteum</name>
    <dbReference type="NCBI Taxonomy" id="4803"/>
    <lineage>
        <taxon>Eukaryota</taxon>
        <taxon>Sar</taxon>
        <taxon>Stramenopiles</taxon>
        <taxon>Oomycota</taxon>
        <taxon>Peronosporomycetes</taxon>
        <taxon>Pythiales</taxon>
        <taxon>Pythiaceae</taxon>
    </lineage>
</organism>
<feature type="region of interest" description="Disordered" evidence="1">
    <location>
        <begin position="1"/>
        <end position="23"/>
    </location>
</feature>
<reference evidence="2" key="1">
    <citation type="submission" date="2022-11" db="EMBL/GenBank/DDBJ databases">
        <authorList>
            <person name="Morgan W.R."/>
            <person name="Tartar A."/>
        </authorList>
    </citation>
    <scope>NUCLEOTIDE SEQUENCE</scope>
    <source>
        <strain evidence="2">ARSEF 373</strain>
    </source>
</reference>
<sequence>MTTGRSARLGTASTSYKKPKMTT</sequence>
<dbReference type="Proteomes" id="UP001146120">
    <property type="component" value="Unassembled WGS sequence"/>
</dbReference>
<name>A0AAV2Z8L3_9STRA</name>
<evidence type="ECO:0000256" key="1">
    <source>
        <dbReference type="SAM" id="MobiDB-lite"/>
    </source>
</evidence>
<dbReference type="AlphaFoldDB" id="A0AAV2Z8L3"/>
<dbReference type="EMBL" id="DAKRPA010000016">
    <property type="protein sequence ID" value="DBA03731.1"/>
    <property type="molecule type" value="Genomic_DNA"/>
</dbReference>
<proteinExistence type="predicted"/>
<feature type="compositionally biased region" description="Polar residues" evidence="1">
    <location>
        <begin position="1"/>
        <end position="16"/>
    </location>
</feature>
<comment type="caution">
    <text evidence="2">The sequence shown here is derived from an EMBL/GenBank/DDBJ whole genome shotgun (WGS) entry which is preliminary data.</text>
</comment>